<organism evidence="1 2">
    <name type="scientific">Canavalia gladiata</name>
    <name type="common">Sword bean</name>
    <name type="synonym">Dolichos gladiatus</name>
    <dbReference type="NCBI Taxonomy" id="3824"/>
    <lineage>
        <taxon>Eukaryota</taxon>
        <taxon>Viridiplantae</taxon>
        <taxon>Streptophyta</taxon>
        <taxon>Embryophyta</taxon>
        <taxon>Tracheophyta</taxon>
        <taxon>Spermatophyta</taxon>
        <taxon>Magnoliopsida</taxon>
        <taxon>eudicotyledons</taxon>
        <taxon>Gunneridae</taxon>
        <taxon>Pentapetalae</taxon>
        <taxon>rosids</taxon>
        <taxon>fabids</taxon>
        <taxon>Fabales</taxon>
        <taxon>Fabaceae</taxon>
        <taxon>Papilionoideae</taxon>
        <taxon>50 kb inversion clade</taxon>
        <taxon>NPAAA clade</taxon>
        <taxon>indigoferoid/millettioid clade</taxon>
        <taxon>Phaseoleae</taxon>
        <taxon>Canavalia</taxon>
    </lineage>
</organism>
<proteinExistence type="predicted"/>
<sequence>MSSALSHIAHVHFVKPYAINKPILEAIASTLSSPDEECVFQSFFPSASPTHALIYHRWCHMKYERMPRVLNNCLCYFKQQFACTLWSENGIGGVYGDEKQEGDEEKDIDFSLTVLLTTPIEISC</sequence>
<dbReference type="AlphaFoldDB" id="A0AAN9R5R5"/>
<reference evidence="1 2" key="1">
    <citation type="submission" date="2024-01" db="EMBL/GenBank/DDBJ databases">
        <title>The genomes of 5 underutilized Papilionoideae crops provide insights into root nodulation and disease resistanc.</title>
        <authorList>
            <person name="Jiang F."/>
        </authorList>
    </citation>
    <scope>NUCLEOTIDE SEQUENCE [LARGE SCALE GENOMIC DNA]</scope>
    <source>
        <strain evidence="1">LVBAO_FW01</strain>
        <tissue evidence="1">Leaves</tissue>
    </source>
</reference>
<name>A0AAN9R5R5_CANGL</name>
<dbReference type="Proteomes" id="UP001367508">
    <property type="component" value="Unassembled WGS sequence"/>
</dbReference>
<evidence type="ECO:0000313" key="2">
    <source>
        <dbReference type="Proteomes" id="UP001367508"/>
    </source>
</evidence>
<keyword evidence="2" id="KW-1185">Reference proteome</keyword>
<comment type="caution">
    <text evidence="1">The sequence shown here is derived from an EMBL/GenBank/DDBJ whole genome shotgun (WGS) entry which is preliminary data.</text>
</comment>
<evidence type="ECO:0000313" key="1">
    <source>
        <dbReference type="EMBL" id="KAK7360081.1"/>
    </source>
</evidence>
<dbReference type="EMBL" id="JAYMYQ010000001">
    <property type="protein sequence ID" value="KAK7360081.1"/>
    <property type="molecule type" value="Genomic_DNA"/>
</dbReference>
<gene>
    <name evidence="1" type="ORF">VNO77_02056</name>
</gene>
<accession>A0AAN9R5R5</accession>
<protein>
    <submittedName>
        <fullName evidence="1">Uncharacterized protein</fullName>
    </submittedName>
</protein>